<feature type="compositionally biased region" description="Polar residues" evidence="2">
    <location>
        <begin position="49"/>
        <end position="61"/>
    </location>
</feature>
<evidence type="ECO:0000256" key="1">
    <source>
        <dbReference type="ARBA" id="ARBA00022737"/>
    </source>
</evidence>
<organism evidence="4 5">
    <name type="scientific">Tetracentron sinense</name>
    <name type="common">Spur-leaf</name>
    <dbReference type="NCBI Taxonomy" id="13715"/>
    <lineage>
        <taxon>Eukaryota</taxon>
        <taxon>Viridiplantae</taxon>
        <taxon>Streptophyta</taxon>
        <taxon>Embryophyta</taxon>
        <taxon>Tracheophyta</taxon>
        <taxon>Spermatophyta</taxon>
        <taxon>Magnoliopsida</taxon>
        <taxon>Trochodendrales</taxon>
        <taxon>Trochodendraceae</taxon>
        <taxon>Tetracentron</taxon>
    </lineage>
</organism>
<dbReference type="SMART" id="SM00454">
    <property type="entry name" value="SAM"/>
    <property type="match status" value="1"/>
</dbReference>
<feature type="compositionally biased region" description="Polar residues" evidence="2">
    <location>
        <begin position="127"/>
        <end position="140"/>
    </location>
</feature>
<dbReference type="EMBL" id="JABCRI010000018">
    <property type="protein sequence ID" value="KAF8390346.1"/>
    <property type="molecule type" value="Genomic_DNA"/>
</dbReference>
<dbReference type="InterPro" id="IPR013761">
    <property type="entry name" value="SAM/pointed_sf"/>
</dbReference>
<evidence type="ECO:0000259" key="3">
    <source>
        <dbReference type="PROSITE" id="PS50105"/>
    </source>
</evidence>
<evidence type="ECO:0000313" key="4">
    <source>
        <dbReference type="EMBL" id="KAF8390346.1"/>
    </source>
</evidence>
<sequence length="318" mass="35938">MSRPQVTITLGRSGQVVKRAGPVSDGVRSDSLPSSGSKRSIRARLGSNPDKSSMYGSQPMNKRQRGDGIKRTPSNNGLDDAKVGRDDLRFKLMRKNISRRRRSDIKDHNNMDLREKLSRTVQSPMNVNTRQRMRQPTTTGLPRRVPPTRSADDLLQMDSLKKSYSAWTLDGLRRRSPDRTFLSSRALSPPMDMHYRRQVPSIRPVDAPRPAPYMRRDVLDPFMMKATIPFEATKPVTRLPPPSGIEQKSSYMGEEPLTVASLLYSLGLQKYAILFQAEEVDMTALQQMGDNDLKELGIPMGPRKKILLAVLPRSKRKL</sequence>
<proteinExistence type="predicted"/>
<dbReference type="AlphaFoldDB" id="A0A835D524"/>
<dbReference type="Proteomes" id="UP000655225">
    <property type="component" value="Unassembled WGS sequence"/>
</dbReference>
<feature type="compositionally biased region" description="Polar residues" evidence="2">
    <location>
        <begin position="1"/>
        <end position="12"/>
    </location>
</feature>
<evidence type="ECO:0000313" key="5">
    <source>
        <dbReference type="Proteomes" id="UP000655225"/>
    </source>
</evidence>
<dbReference type="PROSITE" id="PS50105">
    <property type="entry name" value="SAM_DOMAIN"/>
    <property type="match status" value="1"/>
</dbReference>
<dbReference type="OMA" id="KYVILFK"/>
<feature type="region of interest" description="Disordered" evidence="2">
    <location>
        <begin position="127"/>
        <end position="149"/>
    </location>
</feature>
<feature type="domain" description="SAM" evidence="3">
    <location>
        <begin position="258"/>
        <end position="317"/>
    </location>
</feature>
<feature type="region of interest" description="Disordered" evidence="2">
    <location>
        <begin position="1"/>
        <end position="82"/>
    </location>
</feature>
<keyword evidence="1" id="KW-0677">Repeat</keyword>
<protein>
    <recommendedName>
        <fullName evidence="3">SAM domain-containing protein</fullName>
    </recommendedName>
</protein>
<dbReference type="InterPro" id="IPR001660">
    <property type="entry name" value="SAM"/>
</dbReference>
<dbReference type="Gene3D" id="1.10.150.50">
    <property type="entry name" value="Transcription Factor, Ets-1"/>
    <property type="match status" value="1"/>
</dbReference>
<accession>A0A835D524</accession>
<evidence type="ECO:0000256" key="2">
    <source>
        <dbReference type="SAM" id="MobiDB-lite"/>
    </source>
</evidence>
<dbReference type="SUPFAM" id="SSF47769">
    <property type="entry name" value="SAM/Pointed domain"/>
    <property type="match status" value="1"/>
</dbReference>
<name>A0A835D524_TETSI</name>
<dbReference type="PANTHER" id="PTHR10627">
    <property type="entry name" value="SCP160"/>
    <property type="match status" value="1"/>
</dbReference>
<dbReference type="OrthoDB" id="76949at2759"/>
<reference evidence="4 5" key="1">
    <citation type="submission" date="2020-04" db="EMBL/GenBank/DDBJ databases">
        <title>Plant Genome Project.</title>
        <authorList>
            <person name="Zhang R.-G."/>
        </authorList>
    </citation>
    <scope>NUCLEOTIDE SEQUENCE [LARGE SCALE GENOMIC DNA]</scope>
    <source>
        <strain evidence="4">YNK0</strain>
        <tissue evidence="4">Leaf</tissue>
    </source>
</reference>
<comment type="caution">
    <text evidence="4">The sequence shown here is derived from an EMBL/GenBank/DDBJ whole genome shotgun (WGS) entry which is preliminary data.</text>
</comment>
<keyword evidence="5" id="KW-1185">Reference proteome</keyword>
<dbReference type="FunFam" id="1.10.150.50:FF:000077">
    <property type="entry name" value="DDHD domain-containing 2"/>
    <property type="match status" value="1"/>
</dbReference>
<gene>
    <name evidence="4" type="ORF">HHK36_024871</name>
</gene>
<dbReference type="Pfam" id="PF00536">
    <property type="entry name" value="SAM_1"/>
    <property type="match status" value="1"/>
</dbReference>
<dbReference type="PANTHER" id="PTHR10627:SF74">
    <property type="entry name" value="OS08G0526500 PROTEIN"/>
    <property type="match status" value="1"/>
</dbReference>